<dbReference type="PANTHER" id="PTHR10272">
    <property type="entry name" value="PLATELET-ACTIVATING FACTOR ACETYLHYDROLASE"/>
    <property type="match status" value="1"/>
</dbReference>
<name>A0A1H1SUX1_9ACTN</name>
<keyword evidence="1" id="KW-0378">Hydrolase</keyword>
<dbReference type="InterPro" id="IPR029058">
    <property type="entry name" value="AB_hydrolase_fold"/>
</dbReference>
<evidence type="ECO:0000256" key="3">
    <source>
        <dbReference type="ARBA" id="ARBA00023098"/>
    </source>
</evidence>
<dbReference type="PANTHER" id="PTHR10272:SF0">
    <property type="entry name" value="PLATELET-ACTIVATING FACTOR ACETYLHYDROLASE"/>
    <property type="match status" value="1"/>
</dbReference>
<reference evidence="4 5" key="1">
    <citation type="submission" date="2016-10" db="EMBL/GenBank/DDBJ databases">
        <authorList>
            <person name="de Groot N.N."/>
        </authorList>
    </citation>
    <scope>NUCLEOTIDE SEQUENCE [LARGE SCALE GENOMIC DNA]</scope>
    <source>
        <strain evidence="4 5">DSM 21800</strain>
    </source>
</reference>
<dbReference type="Gene3D" id="3.40.50.1820">
    <property type="entry name" value="alpha/beta hydrolase"/>
    <property type="match status" value="1"/>
</dbReference>
<sequence length="396" mass="42764">MIIAAVIGLPRAVAHSSPAGPGGPVPFALPAPTGPEQIGTLEMQLVDRARTDPWAENGGLRELMINIWYPARHRAGLPATPYLTPRIASWFNQTTGELGIAKDAVDFSGAVSHAQTRAAVVDHGPRPVLIYSPGGGLPRAIGTTLVEDLVSHGFIVVTVDSTYQAPVEFPDGLRMPAHGVDMKQALAERVRDLRFMIDQLGRIRTGANPDVQQRDLPAGLAAQLDLDRIGVFGHSIGGFASAELIRTDHRVRAGANLDGSMGEKYRSDPTATTTTPFLLVGAGNDGDSGRRHTYREAPDWSGYWKLMRGWKRNLYLPDGEHLSFTDLPSVLAAVADDVDLDRQAVRDAVGTVDPSRSLTVQRDYLRAFFRAHLTGSTEPILDRVPVDLTATAELIP</sequence>
<gene>
    <name evidence="4" type="ORF">SAMN04489812_2149</name>
</gene>
<accession>A0A1H1SUX1</accession>
<dbReference type="GO" id="GO:0016042">
    <property type="term" value="P:lipid catabolic process"/>
    <property type="evidence" value="ECO:0007669"/>
    <property type="project" value="UniProtKB-KW"/>
</dbReference>
<dbReference type="STRING" id="630515.SAMN04489812_2149"/>
<evidence type="ECO:0000313" key="5">
    <source>
        <dbReference type="Proteomes" id="UP000199103"/>
    </source>
</evidence>
<dbReference type="GO" id="GO:0003847">
    <property type="term" value="F:1-alkyl-2-acetylglycerophosphocholine esterase activity"/>
    <property type="evidence" value="ECO:0007669"/>
    <property type="project" value="TreeGrafter"/>
</dbReference>
<dbReference type="AlphaFoldDB" id="A0A1H1SUX1"/>
<dbReference type="Proteomes" id="UP000199103">
    <property type="component" value="Chromosome I"/>
</dbReference>
<evidence type="ECO:0000256" key="2">
    <source>
        <dbReference type="ARBA" id="ARBA00022963"/>
    </source>
</evidence>
<keyword evidence="3" id="KW-0443">Lipid metabolism</keyword>
<evidence type="ECO:0000313" key="4">
    <source>
        <dbReference type="EMBL" id="SDS51782.1"/>
    </source>
</evidence>
<dbReference type="SUPFAM" id="SSF53474">
    <property type="entry name" value="alpha/beta-Hydrolases"/>
    <property type="match status" value="1"/>
</dbReference>
<dbReference type="EMBL" id="LT629772">
    <property type="protein sequence ID" value="SDS51782.1"/>
    <property type="molecule type" value="Genomic_DNA"/>
</dbReference>
<keyword evidence="5" id="KW-1185">Reference proteome</keyword>
<proteinExistence type="predicted"/>
<evidence type="ECO:0008006" key="6">
    <source>
        <dbReference type="Google" id="ProtNLM"/>
    </source>
</evidence>
<evidence type="ECO:0000256" key="1">
    <source>
        <dbReference type="ARBA" id="ARBA00022801"/>
    </source>
</evidence>
<organism evidence="4 5">
    <name type="scientific">Microlunatus soli</name>
    <dbReference type="NCBI Taxonomy" id="630515"/>
    <lineage>
        <taxon>Bacteria</taxon>
        <taxon>Bacillati</taxon>
        <taxon>Actinomycetota</taxon>
        <taxon>Actinomycetes</taxon>
        <taxon>Propionibacteriales</taxon>
        <taxon>Propionibacteriaceae</taxon>
        <taxon>Microlunatus</taxon>
    </lineage>
</organism>
<keyword evidence="2" id="KW-0442">Lipid degradation</keyword>
<protein>
    <recommendedName>
        <fullName evidence="6">Alpha/beta hydrolase family protein</fullName>
    </recommendedName>
</protein>